<dbReference type="AlphaFoldDB" id="A0A4C1Y768"/>
<gene>
    <name evidence="1" type="ORF">EVAR_51033_1</name>
</gene>
<accession>A0A4C1Y768</accession>
<evidence type="ECO:0000313" key="2">
    <source>
        <dbReference type="Proteomes" id="UP000299102"/>
    </source>
</evidence>
<sequence length="130" mass="14035">MEELELLTSLLQLSTDRGLLTFAVTYAMITSETDGLAFSLTHGASARKIQGLDDRAMYKRQKTIYPIAFVNNSTGSKSPARGNRRTFGNISRVITNQLPANNEDITAPAPRAIAIGNDRDAGTRSCAGSE</sequence>
<comment type="caution">
    <text evidence="1">The sequence shown here is derived from an EMBL/GenBank/DDBJ whole genome shotgun (WGS) entry which is preliminary data.</text>
</comment>
<keyword evidence="2" id="KW-1185">Reference proteome</keyword>
<dbReference type="Proteomes" id="UP000299102">
    <property type="component" value="Unassembled WGS sequence"/>
</dbReference>
<dbReference type="EMBL" id="BGZK01001084">
    <property type="protein sequence ID" value="GBP70734.1"/>
    <property type="molecule type" value="Genomic_DNA"/>
</dbReference>
<name>A0A4C1Y768_EUMVA</name>
<reference evidence="1 2" key="1">
    <citation type="journal article" date="2019" name="Commun. Biol.">
        <title>The bagworm genome reveals a unique fibroin gene that provides high tensile strength.</title>
        <authorList>
            <person name="Kono N."/>
            <person name="Nakamura H."/>
            <person name="Ohtoshi R."/>
            <person name="Tomita M."/>
            <person name="Numata K."/>
            <person name="Arakawa K."/>
        </authorList>
    </citation>
    <scope>NUCLEOTIDE SEQUENCE [LARGE SCALE GENOMIC DNA]</scope>
</reference>
<protein>
    <submittedName>
        <fullName evidence="1">Uncharacterized protein</fullName>
    </submittedName>
</protein>
<proteinExistence type="predicted"/>
<organism evidence="1 2">
    <name type="scientific">Eumeta variegata</name>
    <name type="common">Bagworm moth</name>
    <name type="synonym">Eumeta japonica</name>
    <dbReference type="NCBI Taxonomy" id="151549"/>
    <lineage>
        <taxon>Eukaryota</taxon>
        <taxon>Metazoa</taxon>
        <taxon>Ecdysozoa</taxon>
        <taxon>Arthropoda</taxon>
        <taxon>Hexapoda</taxon>
        <taxon>Insecta</taxon>
        <taxon>Pterygota</taxon>
        <taxon>Neoptera</taxon>
        <taxon>Endopterygota</taxon>
        <taxon>Lepidoptera</taxon>
        <taxon>Glossata</taxon>
        <taxon>Ditrysia</taxon>
        <taxon>Tineoidea</taxon>
        <taxon>Psychidae</taxon>
        <taxon>Oiketicinae</taxon>
        <taxon>Eumeta</taxon>
    </lineage>
</organism>
<evidence type="ECO:0000313" key="1">
    <source>
        <dbReference type="EMBL" id="GBP70734.1"/>
    </source>
</evidence>